<keyword evidence="4" id="KW-0249">Electron transport</keyword>
<keyword evidence="7" id="KW-0472">Membrane</keyword>
<proteinExistence type="predicted"/>
<accession>A0A2T5VAZ3</accession>
<keyword evidence="1" id="KW-0813">Transport</keyword>
<dbReference type="AlphaFoldDB" id="A0A2T5VAZ3"/>
<keyword evidence="7" id="KW-0812">Transmembrane</keyword>
<feature type="transmembrane region" description="Helical" evidence="7">
    <location>
        <begin position="418"/>
        <end position="438"/>
    </location>
</feature>
<dbReference type="InterPro" id="IPR051684">
    <property type="entry name" value="Electron_Trans/Redox"/>
</dbReference>
<feature type="transmembrane region" description="Helical" evidence="7">
    <location>
        <begin position="149"/>
        <end position="171"/>
    </location>
</feature>
<feature type="domain" description="4Fe-4S ferredoxin-type" evidence="8">
    <location>
        <begin position="77"/>
        <end position="121"/>
    </location>
</feature>
<feature type="transmembrane region" description="Helical" evidence="7">
    <location>
        <begin position="178"/>
        <end position="196"/>
    </location>
</feature>
<evidence type="ECO:0000256" key="6">
    <source>
        <dbReference type="ARBA" id="ARBA00023014"/>
    </source>
</evidence>
<protein>
    <submittedName>
        <fullName evidence="9">Polyferredoxin</fullName>
    </submittedName>
</protein>
<organism evidence="9 10">
    <name type="scientific">Breoghania corrubedonensis</name>
    <dbReference type="NCBI Taxonomy" id="665038"/>
    <lineage>
        <taxon>Bacteria</taxon>
        <taxon>Pseudomonadati</taxon>
        <taxon>Pseudomonadota</taxon>
        <taxon>Alphaproteobacteria</taxon>
        <taxon>Hyphomicrobiales</taxon>
        <taxon>Stappiaceae</taxon>
        <taxon>Breoghania</taxon>
    </lineage>
</organism>
<feature type="transmembrane region" description="Helical" evidence="7">
    <location>
        <begin position="450"/>
        <end position="472"/>
    </location>
</feature>
<dbReference type="InterPro" id="IPR017896">
    <property type="entry name" value="4Fe4S_Fe-S-bd"/>
</dbReference>
<reference evidence="9 10" key="1">
    <citation type="submission" date="2018-04" db="EMBL/GenBank/DDBJ databases">
        <title>Genomic Encyclopedia of Archaeal and Bacterial Type Strains, Phase II (KMG-II): from individual species to whole genera.</title>
        <authorList>
            <person name="Goeker M."/>
        </authorList>
    </citation>
    <scope>NUCLEOTIDE SEQUENCE [LARGE SCALE GENOMIC DNA]</scope>
    <source>
        <strain evidence="9 10">DSM 23382</strain>
    </source>
</reference>
<dbReference type="GO" id="GO:0051539">
    <property type="term" value="F:4 iron, 4 sulfur cluster binding"/>
    <property type="evidence" value="ECO:0007669"/>
    <property type="project" value="UniProtKB-KW"/>
</dbReference>
<dbReference type="PANTHER" id="PTHR30176">
    <property type="entry name" value="FERREDOXIN-TYPE PROTEIN NAPH"/>
    <property type="match status" value="1"/>
</dbReference>
<sequence>MSTTIYIRDMGLDGPARTRPRLAAVGLWLRRHQRFIRVVQWCIVAIYATLLIVPTLLPLPPLAAHIWNNLTVFAEFVFWGIWWPGVLLSIVLFGRLWCGTMCPEGALSEFASRHGRKRSVPRWIRWSGWPFVAFACTTLYGQMISVYQYPLPALLILGGSTAAAIGIGYMYGNDKRVWCRYLCPVSGVFGLLAKLAPFHYAVDRTAWDACGSQSPAREPFNCAPLVAVRTMESASGCHMCGRCAGFRDAVNLEARSPNAEIVEVSGRSATHWDSLLVIFGMLGIATGAFQWSSSPYFVTIKQALATWLVEHGIIWPLQTSMPWWILTNYPAQSDVMTVLDGTVFLIYVFAVAIAISAIIGACLAAGVLITGRWSAKSFHHLSHALIPLAACGLILGLFSTTVTIITADGFSLSWLSEIRALSIAGTFAWSLWLAARIFHARCGSSARTALATALFAVAMAAPVTAWSFLFWIW</sequence>
<dbReference type="EMBL" id="QAYG01000003">
    <property type="protein sequence ID" value="PTW60918.1"/>
    <property type="molecule type" value="Genomic_DNA"/>
</dbReference>
<keyword evidence="3" id="KW-0479">Metal-binding</keyword>
<feature type="transmembrane region" description="Helical" evidence="7">
    <location>
        <begin position="304"/>
        <end position="325"/>
    </location>
</feature>
<dbReference type="Proteomes" id="UP000244081">
    <property type="component" value="Unassembled WGS sequence"/>
</dbReference>
<name>A0A2T5VAZ3_9HYPH</name>
<dbReference type="GO" id="GO:0046872">
    <property type="term" value="F:metal ion binding"/>
    <property type="evidence" value="ECO:0007669"/>
    <property type="project" value="UniProtKB-KW"/>
</dbReference>
<gene>
    <name evidence="9" type="ORF">C8N35_10399</name>
</gene>
<feature type="domain" description="4Fe-4S ferredoxin-type" evidence="8">
    <location>
        <begin position="174"/>
        <end position="195"/>
    </location>
</feature>
<evidence type="ECO:0000256" key="5">
    <source>
        <dbReference type="ARBA" id="ARBA00023004"/>
    </source>
</evidence>
<evidence type="ECO:0000313" key="10">
    <source>
        <dbReference type="Proteomes" id="UP000244081"/>
    </source>
</evidence>
<evidence type="ECO:0000256" key="1">
    <source>
        <dbReference type="ARBA" id="ARBA00022448"/>
    </source>
</evidence>
<evidence type="ECO:0000313" key="9">
    <source>
        <dbReference type="EMBL" id="PTW60918.1"/>
    </source>
</evidence>
<keyword evidence="10" id="KW-1185">Reference proteome</keyword>
<feature type="transmembrane region" description="Helical" evidence="7">
    <location>
        <begin position="381"/>
        <end position="406"/>
    </location>
</feature>
<evidence type="ECO:0000256" key="2">
    <source>
        <dbReference type="ARBA" id="ARBA00022485"/>
    </source>
</evidence>
<feature type="transmembrane region" description="Helical" evidence="7">
    <location>
        <begin position="123"/>
        <end position="143"/>
    </location>
</feature>
<feature type="transmembrane region" description="Helical" evidence="7">
    <location>
        <begin position="38"/>
        <end position="57"/>
    </location>
</feature>
<dbReference type="Pfam" id="PF12801">
    <property type="entry name" value="Fer4_5"/>
    <property type="match status" value="2"/>
</dbReference>
<dbReference type="GO" id="GO:0005886">
    <property type="term" value="C:plasma membrane"/>
    <property type="evidence" value="ECO:0007669"/>
    <property type="project" value="TreeGrafter"/>
</dbReference>
<feature type="transmembrane region" description="Helical" evidence="7">
    <location>
        <begin position="345"/>
        <end position="369"/>
    </location>
</feature>
<keyword evidence="7" id="KW-1133">Transmembrane helix</keyword>
<keyword evidence="6" id="KW-0411">Iron-sulfur</keyword>
<keyword evidence="2" id="KW-0004">4Fe-4S</keyword>
<dbReference type="RefSeq" id="WP_245926758.1">
    <property type="nucleotide sequence ID" value="NZ_QAYG01000003.1"/>
</dbReference>
<comment type="caution">
    <text evidence="9">The sequence shown here is derived from an EMBL/GenBank/DDBJ whole genome shotgun (WGS) entry which is preliminary data.</text>
</comment>
<keyword evidence="5" id="KW-0408">Iron</keyword>
<feature type="transmembrane region" description="Helical" evidence="7">
    <location>
        <begin position="274"/>
        <end position="292"/>
    </location>
</feature>
<feature type="transmembrane region" description="Helical" evidence="7">
    <location>
        <begin position="77"/>
        <end position="98"/>
    </location>
</feature>
<evidence type="ECO:0000259" key="8">
    <source>
        <dbReference type="Pfam" id="PF12801"/>
    </source>
</evidence>
<evidence type="ECO:0000256" key="3">
    <source>
        <dbReference type="ARBA" id="ARBA00022723"/>
    </source>
</evidence>
<evidence type="ECO:0000256" key="7">
    <source>
        <dbReference type="SAM" id="Phobius"/>
    </source>
</evidence>
<evidence type="ECO:0000256" key="4">
    <source>
        <dbReference type="ARBA" id="ARBA00022982"/>
    </source>
</evidence>
<dbReference type="PANTHER" id="PTHR30176:SF3">
    <property type="entry name" value="FERREDOXIN-TYPE PROTEIN NAPH"/>
    <property type="match status" value="1"/>
</dbReference>